<dbReference type="PANTHER" id="PTHR47814">
    <property type="entry name" value="PEPTIDYL-TRNA HYDROLASE ARFB"/>
    <property type="match status" value="1"/>
</dbReference>
<keyword evidence="3" id="KW-0963">Cytoplasm</keyword>
<comment type="similarity">
    <text evidence="2">Belongs to the prokaryotic/mitochondrial release factor family.</text>
</comment>
<sequence length="137" mass="15611">MLFISHNVTIPAHEIDMHAIRSQGAGGQNVNKVSTAIHLRFNIKTSSLPEFYKQRLLAITDHHITKDGIIIIKCQTHRSQEKNRQLALQKLTALIRQASVVKKARKPTKPSRSSKQKRLNKKTQRGQTKSLRGKIQF</sequence>
<feature type="domain" description="Prokaryotic-type class I peptide chain release factors" evidence="7">
    <location>
        <begin position="21"/>
        <end position="37"/>
    </location>
</feature>
<comment type="subcellular location">
    <subcellularLocation>
        <location evidence="1">Cytoplasm</location>
    </subcellularLocation>
</comment>
<dbReference type="GO" id="GO:0006417">
    <property type="term" value="P:regulation of translation"/>
    <property type="evidence" value="ECO:0007669"/>
    <property type="project" value="UniProtKB-KW"/>
</dbReference>
<evidence type="ECO:0000256" key="4">
    <source>
        <dbReference type="ARBA" id="ARBA00022801"/>
    </source>
</evidence>
<dbReference type="PANTHER" id="PTHR47814:SF1">
    <property type="entry name" value="PEPTIDYL-TRNA HYDROLASE ARFB"/>
    <property type="match status" value="1"/>
</dbReference>
<keyword evidence="4" id="KW-0378">Hydrolase</keyword>
<evidence type="ECO:0000259" key="7">
    <source>
        <dbReference type="PROSITE" id="PS00745"/>
    </source>
</evidence>
<dbReference type="AlphaFoldDB" id="A0A3B0X9B9"/>
<dbReference type="NCBIfam" id="NF006718">
    <property type="entry name" value="PRK09256.1"/>
    <property type="match status" value="1"/>
</dbReference>
<evidence type="ECO:0000256" key="3">
    <source>
        <dbReference type="ARBA" id="ARBA00022490"/>
    </source>
</evidence>
<dbReference type="InterPro" id="IPR045853">
    <property type="entry name" value="Pep_chain_release_fac_I_sf"/>
</dbReference>
<evidence type="ECO:0000256" key="6">
    <source>
        <dbReference type="SAM" id="MobiDB-lite"/>
    </source>
</evidence>
<gene>
    <name evidence="8" type="ORF">MNBD_GAMMA10-650</name>
</gene>
<accession>A0A3B0X9B9</accession>
<evidence type="ECO:0000256" key="1">
    <source>
        <dbReference type="ARBA" id="ARBA00004496"/>
    </source>
</evidence>
<evidence type="ECO:0000256" key="5">
    <source>
        <dbReference type="ARBA" id="ARBA00022845"/>
    </source>
</evidence>
<dbReference type="GO" id="GO:0005737">
    <property type="term" value="C:cytoplasm"/>
    <property type="evidence" value="ECO:0007669"/>
    <property type="project" value="UniProtKB-SubCell"/>
</dbReference>
<dbReference type="Pfam" id="PF00472">
    <property type="entry name" value="RF-1"/>
    <property type="match status" value="1"/>
</dbReference>
<name>A0A3B0X9B9_9ZZZZ</name>
<feature type="region of interest" description="Disordered" evidence="6">
    <location>
        <begin position="99"/>
        <end position="137"/>
    </location>
</feature>
<dbReference type="GO" id="GO:0003747">
    <property type="term" value="F:translation release factor activity"/>
    <property type="evidence" value="ECO:0007669"/>
    <property type="project" value="InterPro"/>
</dbReference>
<proteinExistence type="inferred from homology"/>
<evidence type="ECO:0000313" key="8">
    <source>
        <dbReference type="EMBL" id="VAW64885.1"/>
    </source>
</evidence>
<dbReference type="FunFam" id="3.30.160.20:FF:000029">
    <property type="entry name" value="Peptidyl-tRNA hydrolase YaeJ"/>
    <property type="match status" value="1"/>
</dbReference>
<dbReference type="GO" id="GO:0072344">
    <property type="term" value="P:rescue of stalled ribosome"/>
    <property type="evidence" value="ECO:0007669"/>
    <property type="project" value="TreeGrafter"/>
</dbReference>
<dbReference type="PROSITE" id="PS00745">
    <property type="entry name" value="RF_PROK_I"/>
    <property type="match status" value="1"/>
</dbReference>
<reference evidence="8" key="1">
    <citation type="submission" date="2018-06" db="EMBL/GenBank/DDBJ databases">
        <authorList>
            <person name="Zhirakovskaya E."/>
        </authorList>
    </citation>
    <scope>NUCLEOTIDE SEQUENCE</scope>
</reference>
<dbReference type="EMBL" id="UOFJ01000155">
    <property type="protein sequence ID" value="VAW64885.1"/>
    <property type="molecule type" value="Genomic_DNA"/>
</dbReference>
<dbReference type="InterPro" id="IPR000352">
    <property type="entry name" value="Pep_chain_release_fac_I"/>
</dbReference>
<dbReference type="GO" id="GO:0004045">
    <property type="term" value="F:peptidyl-tRNA hydrolase activity"/>
    <property type="evidence" value="ECO:0007669"/>
    <property type="project" value="TreeGrafter"/>
</dbReference>
<keyword evidence="5" id="KW-0810">Translation regulation</keyword>
<dbReference type="Gene3D" id="3.30.160.20">
    <property type="match status" value="1"/>
</dbReference>
<evidence type="ECO:0000256" key="2">
    <source>
        <dbReference type="ARBA" id="ARBA00010835"/>
    </source>
</evidence>
<organism evidence="8">
    <name type="scientific">hydrothermal vent metagenome</name>
    <dbReference type="NCBI Taxonomy" id="652676"/>
    <lineage>
        <taxon>unclassified sequences</taxon>
        <taxon>metagenomes</taxon>
        <taxon>ecological metagenomes</taxon>
    </lineage>
</organism>
<dbReference type="GO" id="GO:0043022">
    <property type="term" value="F:ribosome binding"/>
    <property type="evidence" value="ECO:0007669"/>
    <property type="project" value="TreeGrafter"/>
</dbReference>
<dbReference type="SUPFAM" id="SSF75620">
    <property type="entry name" value="Release factor"/>
    <property type="match status" value="1"/>
</dbReference>
<protein>
    <recommendedName>
        <fullName evidence="7">Prokaryotic-type class I peptide chain release factors domain-containing protein</fullName>
    </recommendedName>
</protein>
<feature type="compositionally biased region" description="Basic residues" evidence="6">
    <location>
        <begin position="102"/>
        <end position="124"/>
    </location>
</feature>